<dbReference type="CDD" id="cd06170">
    <property type="entry name" value="LuxR_C_like"/>
    <property type="match status" value="1"/>
</dbReference>
<name>A0A1G7ACI0_9RHOB</name>
<dbReference type="Gene3D" id="1.10.10.10">
    <property type="entry name" value="Winged helix-like DNA-binding domain superfamily/Winged helix DNA-binding domain"/>
    <property type="match status" value="1"/>
</dbReference>
<keyword evidence="5" id="KW-1185">Reference proteome</keyword>
<reference evidence="5" key="1">
    <citation type="submission" date="2016-10" db="EMBL/GenBank/DDBJ databases">
        <authorList>
            <person name="Varghese N."/>
            <person name="Submissions S."/>
        </authorList>
    </citation>
    <scope>NUCLEOTIDE SEQUENCE [LARGE SCALE GENOMIC DNA]</scope>
    <source>
        <strain evidence="5">DSM 21424</strain>
    </source>
</reference>
<sequence>MPSKPEVEGPALSAHLAALASAQDIDQLWRAHCDRMALYGFERLLCAFTRLTRAEIERGARGWVMLSTVPHGRAEPSDTFNDGLSDGRPGPRSWSLSRPGHHGDSHAGYTIFFRNAVSRVTGAIDLVARPGMSQRDVDRLWDLQGQEIAALNDVFHLKLMSLPCGPYRLTDRQREMLCHVADGHTTREIADLLGLTEATIEKHLRLAREALDARNTPQAVLHASLYNQIYMPKS</sequence>
<dbReference type="InterPro" id="IPR000792">
    <property type="entry name" value="Tscrpt_reg_LuxR_C"/>
</dbReference>
<evidence type="ECO:0000313" key="5">
    <source>
        <dbReference type="Proteomes" id="UP000198922"/>
    </source>
</evidence>
<dbReference type="PROSITE" id="PS50043">
    <property type="entry name" value="HTH_LUXR_2"/>
    <property type="match status" value="1"/>
</dbReference>
<dbReference type="SMART" id="SM00421">
    <property type="entry name" value="HTH_LUXR"/>
    <property type="match status" value="1"/>
</dbReference>
<dbReference type="GO" id="GO:0003677">
    <property type="term" value="F:DNA binding"/>
    <property type="evidence" value="ECO:0007669"/>
    <property type="project" value="UniProtKB-KW"/>
</dbReference>
<feature type="domain" description="HTH luxR-type" evidence="3">
    <location>
        <begin position="162"/>
        <end position="227"/>
    </location>
</feature>
<dbReference type="PRINTS" id="PR00038">
    <property type="entry name" value="HTHLUXR"/>
</dbReference>
<evidence type="ECO:0000256" key="2">
    <source>
        <dbReference type="SAM" id="MobiDB-lite"/>
    </source>
</evidence>
<dbReference type="SUPFAM" id="SSF46894">
    <property type="entry name" value="C-terminal effector domain of the bipartite response regulators"/>
    <property type="match status" value="1"/>
</dbReference>
<evidence type="ECO:0000256" key="1">
    <source>
        <dbReference type="ARBA" id="ARBA00023125"/>
    </source>
</evidence>
<accession>A0A1G7ACI0</accession>
<organism evidence="4 5">
    <name type="scientific">Limimaricola pyoseonensis</name>
    <dbReference type="NCBI Taxonomy" id="521013"/>
    <lineage>
        <taxon>Bacteria</taxon>
        <taxon>Pseudomonadati</taxon>
        <taxon>Pseudomonadota</taxon>
        <taxon>Alphaproteobacteria</taxon>
        <taxon>Rhodobacterales</taxon>
        <taxon>Paracoccaceae</taxon>
        <taxon>Limimaricola</taxon>
    </lineage>
</organism>
<proteinExistence type="predicted"/>
<evidence type="ECO:0000313" key="4">
    <source>
        <dbReference type="EMBL" id="SDE12499.1"/>
    </source>
</evidence>
<evidence type="ECO:0000259" key="3">
    <source>
        <dbReference type="PROSITE" id="PS50043"/>
    </source>
</evidence>
<dbReference type="EMBL" id="FNAT01000001">
    <property type="protein sequence ID" value="SDE12499.1"/>
    <property type="molecule type" value="Genomic_DNA"/>
</dbReference>
<dbReference type="AlphaFoldDB" id="A0A1G7ACI0"/>
<dbReference type="Proteomes" id="UP000198922">
    <property type="component" value="Unassembled WGS sequence"/>
</dbReference>
<dbReference type="Pfam" id="PF00196">
    <property type="entry name" value="GerE"/>
    <property type="match status" value="1"/>
</dbReference>
<gene>
    <name evidence="4" type="ORF">SAMN04488567_0900</name>
</gene>
<dbReference type="RefSeq" id="WP_242652186.1">
    <property type="nucleotide sequence ID" value="NZ_FNAT01000001.1"/>
</dbReference>
<dbReference type="InterPro" id="IPR016032">
    <property type="entry name" value="Sig_transdc_resp-reg_C-effctor"/>
</dbReference>
<dbReference type="GO" id="GO:0006355">
    <property type="term" value="P:regulation of DNA-templated transcription"/>
    <property type="evidence" value="ECO:0007669"/>
    <property type="project" value="InterPro"/>
</dbReference>
<protein>
    <submittedName>
        <fullName evidence="4">LuxR family transcriptional regulator</fullName>
    </submittedName>
</protein>
<feature type="region of interest" description="Disordered" evidence="2">
    <location>
        <begin position="74"/>
        <end position="101"/>
    </location>
</feature>
<dbReference type="STRING" id="521013.SAMN04488567_0900"/>
<dbReference type="InterPro" id="IPR036388">
    <property type="entry name" value="WH-like_DNA-bd_sf"/>
</dbReference>
<dbReference type="PANTHER" id="PTHR43214">
    <property type="entry name" value="TWO-COMPONENT RESPONSE REGULATOR"/>
    <property type="match status" value="1"/>
</dbReference>
<keyword evidence="1" id="KW-0238">DNA-binding</keyword>
<dbReference type="InterPro" id="IPR039420">
    <property type="entry name" value="WalR-like"/>
</dbReference>